<dbReference type="EMBL" id="LAZR01050707">
    <property type="protein sequence ID" value="KKK86753.1"/>
    <property type="molecule type" value="Genomic_DNA"/>
</dbReference>
<dbReference type="AlphaFoldDB" id="A0A0F8YZA2"/>
<sequence>MGFEKGTEIFNARGEVREVALDNRDKSGILWAAASWGKGREKVRGQGWFEKGAEANAALWAFIQLNKASLEPLTAERQAIERRMGRLREFAKLVANVVATGKATQYDLADCLKDGDSYRAD</sequence>
<gene>
    <name evidence="1" type="ORF">LCGC14_2760120</name>
</gene>
<protein>
    <submittedName>
        <fullName evidence="1">Uncharacterized protein</fullName>
    </submittedName>
</protein>
<accession>A0A0F8YZA2</accession>
<comment type="caution">
    <text evidence="1">The sequence shown here is derived from an EMBL/GenBank/DDBJ whole genome shotgun (WGS) entry which is preliminary data.</text>
</comment>
<name>A0A0F8YZA2_9ZZZZ</name>
<reference evidence="1" key="1">
    <citation type="journal article" date="2015" name="Nature">
        <title>Complex archaea that bridge the gap between prokaryotes and eukaryotes.</title>
        <authorList>
            <person name="Spang A."/>
            <person name="Saw J.H."/>
            <person name="Jorgensen S.L."/>
            <person name="Zaremba-Niedzwiedzka K."/>
            <person name="Martijn J."/>
            <person name="Lind A.E."/>
            <person name="van Eijk R."/>
            <person name="Schleper C."/>
            <person name="Guy L."/>
            <person name="Ettema T.J."/>
        </authorList>
    </citation>
    <scope>NUCLEOTIDE SEQUENCE</scope>
</reference>
<proteinExistence type="predicted"/>
<organism evidence="1">
    <name type="scientific">marine sediment metagenome</name>
    <dbReference type="NCBI Taxonomy" id="412755"/>
    <lineage>
        <taxon>unclassified sequences</taxon>
        <taxon>metagenomes</taxon>
        <taxon>ecological metagenomes</taxon>
    </lineage>
</organism>
<evidence type="ECO:0000313" key="1">
    <source>
        <dbReference type="EMBL" id="KKK86753.1"/>
    </source>
</evidence>
<feature type="non-terminal residue" evidence="1">
    <location>
        <position position="121"/>
    </location>
</feature>